<dbReference type="GO" id="GO:0005634">
    <property type="term" value="C:nucleus"/>
    <property type="evidence" value="ECO:0007669"/>
    <property type="project" value="UniProtKB-SubCell"/>
</dbReference>
<dbReference type="InterPro" id="IPR051089">
    <property type="entry name" value="prtT"/>
</dbReference>
<name>A0A427XZ42_9TREE</name>
<proteinExistence type="predicted"/>
<evidence type="ECO:0000313" key="9">
    <source>
        <dbReference type="Proteomes" id="UP000279259"/>
    </source>
</evidence>
<accession>A0A427XZ42</accession>
<evidence type="ECO:0000256" key="4">
    <source>
        <dbReference type="ARBA" id="ARBA00023163"/>
    </source>
</evidence>
<evidence type="ECO:0000256" key="6">
    <source>
        <dbReference type="SAM" id="MobiDB-lite"/>
    </source>
</evidence>
<feature type="region of interest" description="Disordered" evidence="6">
    <location>
        <begin position="1"/>
        <end position="34"/>
    </location>
</feature>
<dbReference type="GO" id="GO:0000976">
    <property type="term" value="F:transcription cis-regulatory region binding"/>
    <property type="evidence" value="ECO:0007669"/>
    <property type="project" value="TreeGrafter"/>
</dbReference>
<keyword evidence="2" id="KW-0805">Transcription regulation</keyword>
<comment type="caution">
    <text evidence="8">The sequence shown here is derived from an EMBL/GenBank/DDBJ whole genome shotgun (WGS) entry which is preliminary data.</text>
</comment>
<dbReference type="OrthoDB" id="3163292at2759"/>
<dbReference type="EMBL" id="RSCD01000022">
    <property type="protein sequence ID" value="RSH84083.1"/>
    <property type="molecule type" value="Genomic_DNA"/>
</dbReference>
<evidence type="ECO:0000256" key="1">
    <source>
        <dbReference type="ARBA" id="ARBA00004123"/>
    </source>
</evidence>
<feature type="domain" description="Xylanolytic transcriptional activator regulatory" evidence="7">
    <location>
        <begin position="187"/>
        <end position="263"/>
    </location>
</feature>
<dbReference type="SMART" id="SM00906">
    <property type="entry name" value="Fungal_trans"/>
    <property type="match status" value="1"/>
</dbReference>
<sequence length="607" mass="67721">MNGGVSQQQDVLGENGPMEMPGGDLAPLPPRASRPSRVDISFSHVIPGEGDSSPFLPIAAEAARQTAAGDLEQLLREDCPDPVTAGLLSEADAFELFEFYFRHLNITVAILDPVLHTPSFCRDRSTLLFTAVLTVTAKIIRPKAYSHCLMLSNKLVGQAVEYGLCSIEIVQAIILLTHWKKADDTTAWRRAGYAVRMAQELKLNVKRARPLPKNERQAREVLNTERTWLNLIISDYHLAIHHSLPRMIAEEGINDPADWVQEHPHITCPGEAALAPRIQFGRMCRLYADMLAGMSGDEANLRMLEWLELEWKRWRSKWLLENHGFEFTAQQVSTTKMDDAFFRFHIAEYRLLYTARYHSQGRSLDASEPTPLSFAFSECVDAALGVPAMFQNEFVRHRYLPYCFVRVWVALAVTSVWLVKNIVAMRPTDRSRVIRTLSEVQSSTEEASRSSDDMSAYTHRLLKHLLSGISPEWQFSSLVPTQRTGQALVTGSANPNTIPPTVSVINGSGAGSASHADAQVQHHSSATWAATSAQEIIQDHLWNQHDPKFSFGTMPNAFQNTTFPADPEANAAILPQPSTHPDDVLFPAADDEFWRLFFPTTDGPAAV</sequence>
<dbReference type="STRING" id="1890683.A0A427XZ42"/>
<reference evidence="8 9" key="1">
    <citation type="submission" date="2018-11" db="EMBL/GenBank/DDBJ databases">
        <title>Genome sequence of Saitozyma podzolica DSM 27192.</title>
        <authorList>
            <person name="Aliyu H."/>
            <person name="Gorte O."/>
            <person name="Ochsenreither K."/>
        </authorList>
    </citation>
    <scope>NUCLEOTIDE SEQUENCE [LARGE SCALE GENOMIC DNA]</scope>
    <source>
        <strain evidence="8 9">DSM 27192</strain>
    </source>
</reference>
<keyword evidence="4" id="KW-0804">Transcription</keyword>
<comment type="subcellular location">
    <subcellularLocation>
        <location evidence="1">Nucleus</location>
    </subcellularLocation>
</comment>
<dbReference type="AlphaFoldDB" id="A0A427XZ42"/>
<dbReference type="PANTHER" id="PTHR31845:SF17">
    <property type="entry name" value="ZN(II)2CYS6 TRANSCRIPTION FACTOR (EUROFUNG)"/>
    <property type="match status" value="1"/>
</dbReference>
<protein>
    <recommendedName>
        <fullName evidence="7">Xylanolytic transcriptional activator regulatory domain-containing protein</fullName>
    </recommendedName>
</protein>
<evidence type="ECO:0000313" key="8">
    <source>
        <dbReference type="EMBL" id="RSH84083.1"/>
    </source>
</evidence>
<dbReference type="CDD" id="cd12148">
    <property type="entry name" value="fungal_TF_MHR"/>
    <property type="match status" value="1"/>
</dbReference>
<organism evidence="8 9">
    <name type="scientific">Saitozyma podzolica</name>
    <dbReference type="NCBI Taxonomy" id="1890683"/>
    <lineage>
        <taxon>Eukaryota</taxon>
        <taxon>Fungi</taxon>
        <taxon>Dikarya</taxon>
        <taxon>Basidiomycota</taxon>
        <taxon>Agaricomycotina</taxon>
        <taxon>Tremellomycetes</taxon>
        <taxon>Tremellales</taxon>
        <taxon>Trimorphomycetaceae</taxon>
        <taxon>Saitozyma</taxon>
    </lineage>
</organism>
<dbReference type="PANTHER" id="PTHR31845">
    <property type="entry name" value="FINGER DOMAIN PROTEIN, PUTATIVE-RELATED"/>
    <property type="match status" value="1"/>
</dbReference>
<feature type="compositionally biased region" description="Polar residues" evidence="6">
    <location>
        <begin position="1"/>
        <end position="10"/>
    </location>
</feature>
<evidence type="ECO:0000256" key="2">
    <source>
        <dbReference type="ARBA" id="ARBA00023015"/>
    </source>
</evidence>
<evidence type="ECO:0000256" key="5">
    <source>
        <dbReference type="ARBA" id="ARBA00023242"/>
    </source>
</evidence>
<dbReference type="InterPro" id="IPR007219">
    <property type="entry name" value="XnlR_reg_dom"/>
</dbReference>
<keyword evidence="3" id="KW-0238">DNA-binding</keyword>
<dbReference type="GO" id="GO:0006351">
    <property type="term" value="P:DNA-templated transcription"/>
    <property type="evidence" value="ECO:0007669"/>
    <property type="project" value="InterPro"/>
</dbReference>
<gene>
    <name evidence="8" type="ORF">EHS25_005328</name>
</gene>
<keyword evidence="5" id="KW-0539">Nucleus</keyword>
<evidence type="ECO:0000259" key="7">
    <source>
        <dbReference type="SMART" id="SM00906"/>
    </source>
</evidence>
<keyword evidence="9" id="KW-1185">Reference proteome</keyword>
<evidence type="ECO:0000256" key="3">
    <source>
        <dbReference type="ARBA" id="ARBA00023125"/>
    </source>
</evidence>
<dbReference type="Proteomes" id="UP000279259">
    <property type="component" value="Unassembled WGS sequence"/>
</dbReference>
<dbReference type="GO" id="GO:0000981">
    <property type="term" value="F:DNA-binding transcription factor activity, RNA polymerase II-specific"/>
    <property type="evidence" value="ECO:0007669"/>
    <property type="project" value="TreeGrafter"/>
</dbReference>
<dbReference type="GO" id="GO:0008270">
    <property type="term" value="F:zinc ion binding"/>
    <property type="evidence" value="ECO:0007669"/>
    <property type="project" value="InterPro"/>
</dbReference>